<dbReference type="FunFam" id="3.60.40.10:FF:000079">
    <property type="entry name" value="Probable protein phosphatase 2C 74"/>
    <property type="match status" value="1"/>
</dbReference>
<keyword evidence="5" id="KW-0479">Metal-binding</keyword>
<evidence type="ECO:0000313" key="15">
    <source>
        <dbReference type="Proteomes" id="UP001222027"/>
    </source>
</evidence>
<dbReference type="InterPro" id="IPR001932">
    <property type="entry name" value="PPM-type_phosphatase-like_dom"/>
</dbReference>
<dbReference type="Proteomes" id="UP001222027">
    <property type="component" value="Unassembled WGS sequence"/>
</dbReference>
<reference evidence="14 15" key="1">
    <citation type="submission" date="2022-12" db="EMBL/GenBank/DDBJ databases">
        <title>Chromosome-scale assembly of the Ensete ventricosum genome.</title>
        <authorList>
            <person name="Dussert Y."/>
            <person name="Stocks J."/>
            <person name="Wendawek A."/>
            <person name="Woldeyes F."/>
            <person name="Nichols R.A."/>
            <person name="Borrell J.S."/>
        </authorList>
    </citation>
    <scope>NUCLEOTIDE SEQUENCE [LARGE SCALE GENOMIC DNA]</scope>
    <source>
        <strain evidence="15">cv. Maze</strain>
        <tissue evidence="14">Seeds</tissue>
    </source>
</reference>
<comment type="catalytic activity">
    <reaction evidence="11">
        <text>O-phospho-L-threonyl-[protein] + H2O = L-threonyl-[protein] + phosphate</text>
        <dbReference type="Rhea" id="RHEA:47004"/>
        <dbReference type="Rhea" id="RHEA-COMP:11060"/>
        <dbReference type="Rhea" id="RHEA-COMP:11605"/>
        <dbReference type="ChEBI" id="CHEBI:15377"/>
        <dbReference type="ChEBI" id="CHEBI:30013"/>
        <dbReference type="ChEBI" id="CHEBI:43474"/>
        <dbReference type="ChEBI" id="CHEBI:61977"/>
        <dbReference type="EC" id="3.1.3.16"/>
    </reaction>
</comment>
<comment type="cofactor">
    <cofactor evidence="2">
        <name>Mg(2+)</name>
        <dbReference type="ChEBI" id="CHEBI:18420"/>
    </cofactor>
</comment>
<name>A0AAV8Q8F3_ENSVE</name>
<dbReference type="Pfam" id="PF00481">
    <property type="entry name" value="PP2C"/>
    <property type="match status" value="1"/>
</dbReference>
<dbReference type="SMART" id="SM00331">
    <property type="entry name" value="PP2C_SIG"/>
    <property type="match status" value="1"/>
</dbReference>
<proteinExistence type="inferred from homology"/>
<protein>
    <recommendedName>
        <fullName evidence="4">protein-serine/threonine phosphatase</fullName>
        <ecNumber evidence="4">3.1.3.16</ecNumber>
    </recommendedName>
</protein>
<dbReference type="EMBL" id="JAQQAF010000008">
    <property type="protein sequence ID" value="KAJ8467759.1"/>
    <property type="molecule type" value="Genomic_DNA"/>
</dbReference>
<dbReference type="InterPro" id="IPR036457">
    <property type="entry name" value="PPM-type-like_dom_sf"/>
</dbReference>
<dbReference type="InterPro" id="IPR000222">
    <property type="entry name" value="PP2C_BS"/>
</dbReference>
<comment type="caution">
    <text evidence="14">The sequence shown here is derived from an EMBL/GenBank/DDBJ whole genome shotgun (WGS) entry which is preliminary data.</text>
</comment>
<dbReference type="AlphaFoldDB" id="A0AAV8Q8F3"/>
<keyword evidence="7" id="KW-0460">Magnesium</keyword>
<dbReference type="CDD" id="cd00143">
    <property type="entry name" value="PP2Cc"/>
    <property type="match status" value="1"/>
</dbReference>
<comment type="cofactor">
    <cofactor evidence="1">
        <name>Mn(2+)</name>
        <dbReference type="ChEBI" id="CHEBI:29035"/>
    </cofactor>
</comment>
<keyword evidence="9" id="KW-0464">Manganese</keyword>
<gene>
    <name evidence="14" type="ORF">OPV22_030311</name>
</gene>
<dbReference type="InterPro" id="IPR015655">
    <property type="entry name" value="PP2C"/>
</dbReference>
<evidence type="ECO:0000313" key="14">
    <source>
        <dbReference type="EMBL" id="KAJ8467759.1"/>
    </source>
</evidence>
<dbReference type="Gene3D" id="3.60.40.10">
    <property type="entry name" value="PPM-type phosphatase domain"/>
    <property type="match status" value="1"/>
</dbReference>
<organism evidence="14 15">
    <name type="scientific">Ensete ventricosum</name>
    <name type="common">Abyssinian banana</name>
    <name type="synonym">Musa ensete</name>
    <dbReference type="NCBI Taxonomy" id="4639"/>
    <lineage>
        <taxon>Eukaryota</taxon>
        <taxon>Viridiplantae</taxon>
        <taxon>Streptophyta</taxon>
        <taxon>Embryophyta</taxon>
        <taxon>Tracheophyta</taxon>
        <taxon>Spermatophyta</taxon>
        <taxon>Magnoliopsida</taxon>
        <taxon>Liliopsida</taxon>
        <taxon>Zingiberales</taxon>
        <taxon>Musaceae</taxon>
        <taxon>Ensete</taxon>
    </lineage>
</organism>
<sequence length="414" mass="45579">MVDPAEFLCSLLCFLAHLRQVVRKYFLAMALCTKSPGRASPAPALSWKRLAELPAVASKRSKDSSDHRVRPVVDVVPGGSQPAGTFVERVSSLRKQGNVECEENSRHPMVKVAANKIPRTRRRPAMIAIPKPSADATFDVADRKEDGFERELQVEGGEYCVVSRKGHRHMMEDGYGVISNIHGDSKQAFFGVFDGHGGRAAVDFVSETLGKNIVAALDEPGEEDDRAEMAIKAGYLTTDRDFLSQGVSSGACAATVLLRDGELHVANVGDCRVVMSRKGVAVALTDDHRADREDERNRIENSGGYVTCHNGIWRVQDSLAVSRAIGDLNMKEWIISEPETKSLHLTPECEFLILASDGLWDKVESQEAVDVVSRQSNAMKSCRDLIEISCRRGNRDDITVMVIDLQKFIQLRGS</sequence>
<dbReference type="GO" id="GO:0046872">
    <property type="term" value="F:metal ion binding"/>
    <property type="evidence" value="ECO:0007669"/>
    <property type="project" value="UniProtKB-KW"/>
</dbReference>
<evidence type="ECO:0000256" key="4">
    <source>
        <dbReference type="ARBA" id="ARBA00013081"/>
    </source>
</evidence>
<feature type="domain" description="PPM-type phosphatase" evidence="13">
    <location>
        <begin position="158"/>
        <end position="405"/>
    </location>
</feature>
<dbReference type="SMART" id="SM00332">
    <property type="entry name" value="PP2Cc"/>
    <property type="match status" value="1"/>
</dbReference>
<evidence type="ECO:0000256" key="3">
    <source>
        <dbReference type="ARBA" id="ARBA00006702"/>
    </source>
</evidence>
<comment type="catalytic activity">
    <reaction evidence="10">
        <text>O-phospho-L-seryl-[protein] + H2O = L-seryl-[protein] + phosphate</text>
        <dbReference type="Rhea" id="RHEA:20629"/>
        <dbReference type="Rhea" id="RHEA-COMP:9863"/>
        <dbReference type="Rhea" id="RHEA-COMP:11604"/>
        <dbReference type="ChEBI" id="CHEBI:15377"/>
        <dbReference type="ChEBI" id="CHEBI:29999"/>
        <dbReference type="ChEBI" id="CHEBI:43474"/>
        <dbReference type="ChEBI" id="CHEBI:83421"/>
        <dbReference type="EC" id="3.1.3.16"/>
    </reaction>
</comment>
<dbReference type="GO" id="GO:0004722">
    <property type="term" value="F:protein serine/threonine phosphatase activity"/>
    <property type="evidence" value="ECO:0007669"/>
    <property type="project" value="UniProtKB-EC"/>
</dbReference>
<keyword evidence="15" id="KW-1185">Reference proteome</keyword>
<evidence type="ECO:0000256" key="8">
    <source>
        <dbReference type="ARBA" id="ARBA00022912"/>
    </source>
</evidence>
<evidence type="ECO:0000256" key="6">
    <source>
        <dbReference type="ARBA" id="ARBA00022801"/>
    </source>
</evidence>
<comment type="similarity">
    <text evidence="3 12">Belongs to the PP2C family.</text>
</comment>
<dbReference type="PANTHER" id="PTHR47992">
    <property type="entry name" value="PROTEIN PHOSPHATASE"/>
    <property type="match status" value="1"/>
</dbReference>
<evidence type="ECO:0000256" key="10">
    <source>
        <dbReference type="ARBA" id="ARBA00047761"/>
    </source>
</evidence>
<keyword evidence="6 12" id="KW-0378">Hydrolase</keyword>
<evidence type="ECO:0000256" key="1">
    <source>
        <dbReference type="ARBA" id="ARBA00001936"/>
    </source>
</evidence>
<dbReference type="PROSITE" id="PS51746">
    <property type="entry name" value="PPM_2"/>
    <property type="match status" value="1"/>
</dbReference>
<evidence type="ECO:0000259" key="13">
    <source>
        <dbReference type="PROSITE" id="PS51746"/>
    </source>
</evidence>
<dbReference type="EC" id="3.1.3.16" evidence="4"/>
<accession>A0AAV8Q8F3</accession>
<evidence type="ECO:0000256" key="12">
    <source>
        <dbReference type="RuleBase" id="RU003465"/>
    </source>
</evidence>
<evidence type="ECO:0000256" key="7">
    <source>
        <dbReference type="ARBA" id="ARBA00022842"/>
    </source>
</evidence>
<evidence type="ECO:0000256" key="11">
    <source>
        <dbReference type="ARBA" id="ARBA00048336"/>
    </source>
</evidence>
<evidence type="ECO:0000256" key="5">
    <source>
        <dbReference type="ARBA" id="ARBA00022723"/>
    </source>
</evidence>
<keyword evidence="8 12" id="KW-0904">Protein phosphatase</keyword>
<dbReference type="SUPFAM" id="SSF81606">
    <property type="entry name" value="PP2C-like"/>
    <property type="match status" value="1"/>
</dbReference>
<evidence type="ECO:0000256" key="9">
    <source>
        <dbReference type="ARBA" id="ARBA00023211"/>
    </source>
</evidence>
<dbReference type="PROSITE" id="PS01032">
    <property type="entry name" value="PPM_1"/>
    <property type="match status" value="1"/>
</dbReference>
<evidence type="ECO:0000256" key="2">
    <source>
        <dbReference type="ARBA" id="ARBA00001946"/>
    </source>
</evidence>